<keyword evidence="3" id="KW-1185">Reference proteome</keyword>
<name>A0A8J3RRT6_9ACTN</name>
<evidence type="ECO:0000256" key="1">
    <source>
        <dbReference type="SAM" id="MobiDB-lite"/>
    </source>
</evidence>
<comment type="caution">
    <text evidence="2">The sequence shown here is derived from an EMBL/GenBank/DDBJ whole genome shotgun (WGS) entry which is preliminary data.</text>
</comment>
<dbReference type="EMBL" id="BOOH01000045">
    <property type="protein sequence ID" value="GIH79041.1"/>
    <property type="molecule type" value="Genomic_DNA"/>
</dbReference>
<dbReference type="AlphaFoldDB" id="A0A8J3RRT6"/>
<dbReference type="Proteomes" id="UP000616724">
    <property type="component" value="Unassembled WGS sequence"/>
</dbReference>
<gene>
    <name evidence="2" type="ORF">Plo01_54700</name>
</gene>
<sequence length="74" mass="7569">MGDEHHAEAQTGEQERCIPYCGGHHGPSSAARRVRLSVPGSCGEAAGTHVRPIGGGTLPAPPLPGDVPPDFSTM</sequence>
<feature type="region of interest" description="Disordered" evidence="1">
    <location>
        <begin position="1"/>
        <end position="33"/>
    </location>
</feature>
<evidence type="ECO:0000313" key="2">
    <source>
        <dbReference type="EMBL" id="GIH79041.1"/>
    </source>
</evidence>
<feature type="compositionally biased region" description="Basic and acidic residues" evidence="1">
    <location>
        <begin position="1"/>
        <end position="16"/>
    </location>
</feature>
<proteinExistence type="predicted"/>
<feature type="region of interest" description="Disordered" evidence="1">
    <location>
        <begin position="46"/>
        <end position="74"/>
    </location>
</feature>
<protein>
    <submittedName>
        <fullName evidence="2">Uncharacterized protein</fullName>
    </submittedName>
</protein>
<accession>A0A8J3RRT6</accession>
<evidence type="ECO:0000313" key="3">
    <source>
        <dbReference type="Proteomes" id="UP000616724"/>
    </source>
</evidence>
<organism evidence="2 3">
    <name type="scientific">Planobispora longispora</name>
    <dbReference type="NCBI Taxonomy" id="28887"/>
    <lineage>
        <taxon>Bacteria</taxon>
        <taxon>Bacillati</taxon>
        <taxon>Actinomycetota</taxon>
        <taxon>Actinomycetes</taxon>
        <taxon>Streptosporangiales</taxon>
        <taxon>Streptosporangiaceae</taxon>
        <taxon>Planobispora</taxon>
    </lineage>
</organism>
<reference evidence="2 3" key="1">
    <citation type="submission" date="2021-01" db="EMBL/GenBank/DDBJ databases">
        <title>Whole genome shotgun sequence of Planobispora longispora NBRC 13918.</title>
        <authorList>
            <person name="Komaki H."/>
            <person name="Tamura T."/>
        </authorList>
    </citation>
    <scope>NUCLEOTIDE SEQUENCE [LARGE SCALE GENOMIC DNA]</scope>
    <source>
        <strain evidence="2 3">NBRC 13918</strain>
    </source>
</reference>